<gene>
    <name evidence="1" type="ORF">QUF89_24035</name>
</gene>
<dbReference type="Proteomes" id="UP001234602">
    <property type="component" value="Unassembled WGS sequence"/>
</dbReference>
<evidence type="ECO:0000313" key="1">
    <source>
        <dbReference type="EMBL" id="MDM5455185.1"/>
    </source>
</evidence>
<dbReference type="AlphaFoldDB" id="A0AAW7IGF5"/>
<evidence type="ECO:0008006" key="3">
    <source>
        <dbReference type="Google" id="ProtNLM"/>
    </source>
</evidence>
<dbReference type="RefSeq" id="WP_289320972.1">
    <property type="nucleotide sequence ID" value="NZ_JAUCEY010000008.1"/>
</dbReference>
<organism evidence="1 2">
    <name type="scientific">Peribacillus simplex</name>
    <dbReference type="NCBI Taxonomy" id="1478"/>
    <lineage>
        <taxon>Bacteria</taxon>
        <taxon>Bacillati</taxon>
        <taxon>Bacillota</taxon>
        <taxon>Bacilli</taxon>
        <taxon>Bacillales</taxon>
        <taxon>Bacillaceae</taxon>
        <taxon>Peribacillus</taxon>
    </lineage>
</organism>
<proteinExistence type="predicted"/>
<dbReference type="EMBL" id="JAUCEY010000008">
    <property type="protein sequence ID" value="MDM5455185.1"/>
    <property type="molecule type" value="Genomic_DNA"/>
</dbReference>
<reference evidence="1" key="1">
    <citation type="submission" date="2023-06" db="EMBL/GenBank/DDBJ databases">
        <title>Comparative genomics of Bacillaceae isolates and their secondary metabolite potential.</title>
        <authorList>
            <person name="Song L."/>
            <person name="Nielsen L.J."/>
            <person name="Mohite O."/>
            <person name="Xu X."/>
            <person name="Weber T."/>
            <person name="Kovacs A.T."/>
        </authorList>
    </citation>
    <scope>NUCLEOTIDE SEQUENCE</scope>
    <source>
        <strain evidence="1">D8_B_37</strain>
    </source>
</reference>
<evidence type="ECO:0000313" key="2">
    <source>
        <dbReference type="Proteomes" id="UP001234602"/>
    </source>
</evidence>
<sequence>MIKLSKNLKWIFILSLLLTGCSSNVEKSSEVKKEMVLENTNFSNTISGTSDRDNLPNTEAGGISLGLYNAGGNIETVSHFEIDENEKINKYLSIGNLINKDRIYKLILFVDYEQTNFSIDGRDKNSDFTFKMKAGETIEIPFEIDTLEKGLHDIIFVIAKYPDNVSLDEDFRKQTDLNNLLFMRFSTSVGNDDTVYKDLNFNKYGKIKTEDILDGIFVSNEKNDYKRWLTEDISKSKKELTYYTHIGNVSGEEKTYALLNLFDWEQTKIIDNKNVTFHKLKNNQVATLKTNLEINNKKGVYDMVPILVHNPFQKLDMYNQGVETSIRTGINIE</sequence>
<name>A0AAW7IGF5_9BACI</name>
<dbReference type="PROSITE" id="PS51257">
    <property type="entry name" value="PROKAR_LIPOPROTEIN"/>
    <property type="match status" value="1"/>
</dbReference>
<comment type="caution">
    <text evidence="1">The sequence shown here is derived from an EMBL/GenBank/DDBJ whole genome shotgun (WGS) entry which is preliminary data.</text>
</comment>
<protein>
    <recommendedName>
        <fullName evidence="3">Lipoprotein</fullName>
    </recommendedName>
</protein>
<accession>A0AAW7IGF5</accession>